<dbReference type="AlphaFoldDB" id="A0A922IB65"/>
<evidence type="ECO:0000256" key="1">
    <source>
        <dbReference type="SAM" id="Phobius"/>
    </source>
</evidence>
<evidence type="ECO:0000313" key="2">
    <source>
        <dbReference type="EMBL" id="KAH9527810.1"/>
    </source>
</evidence>
<name>A0A922IB65_DERFA</name>
<reference evidence="2" key="2">
    <citation type="journal article" date="2022" name="Res Sq">
        <title>Comparative Genomics Reveals Insights into the Divergent Evolution of Astigmatic Mites and Household Pest Adaptations.</title>
        <authorList>
            <person name="Xiong Q."/>
            <person name="Wan A.T.-Y."/>
            <person name="Liu X.-Y."/>
            <person name="Fung C.S.-H."/>
            <person name="Xiao X."/>
            <person name="Malainual N."/>
            <person name="Hou J."/>
            <person name="Wang L."/>
            <person name="Wang M."/>
            <person name="Yang K."/>
            <person name="Cui Y."/>
            <person name="Leung E."/>
            <person name="Nong W."/>
            <person name="Shin S.-K."/>
            <person name="Au S."/>
            <person name="Jeong K.Y."/>
            <person name="Chew F.T."/>
            <person name="Hui J."/>
            <person name="Leung T.F."/>
            <person name="Tungtrongchitr A."/>
            <person name="Zhong N."/>
            <person name="Liu Z."/>
            <person name="Tsui S."/>
        </authorList>
    </citation>
    <scope>NUCLEOTIDE SEQUENCE</scope>
    <source>
        <strain evidence="2">Derf</strain>
        <tissue evidence="2">Whole organism</tissue>
    </source>
</reference>
<keyword evidence="1" id="KW-0812">Transmembrane</keyword>
<proteinExistence type="predicted"/>
<evidence type="ECO:0000313" key="3">
    <source>
        <dbReference type="Proteomes" id="UP000790347"/>
    </source>
</evidence>
<dbReference type="EMBL" id="ASGP02000001">
    <property type="protein sequence ID" value="KAH9527810.1"/>
    <property type="molecule type" value="Genomic_DNA"/>
</dbReference>
<keyword evidence="1" id="KW-1133">Transmembrane helix</keyword>
<dbReference type="Proteomes" id="UP000790347">
    <property type="component" value="Unassembled WGS sequence"/>
</dbReference>
<organism evidence="2 3">
    <name type="scientific">Dermatophagoides farinae</name>
    <name type="common">American house dust mite</name>
    <dbReference type="NCBI Taxonomy" id="6954"/>
    <lineage>
        <taxon>Eukaryota</taxon>
        <taxon>Metazoa</taxon>
        <taxon>Ecdysozoa</taxon>
        <taxon>Arthropoda</taxon>
        <taxon>Chelicerata</taxon>
        <taxon>Arachnida</taxon>
        <taxon>Acari</taxon>
        <taxon>Acariformes</taxon>
        <taxon>Sarcoptiformes</taxon>
        <taxon>Astigmata</taxon>
        <taxon>Psoroptidia</taxon>
        <taxon>Analgoidea</taxon>
        <taxon>Pyroglyphidae</taxon>
        <taxon>Dermatophagoidinae</taxon>
        <taxon>Dermatophagoides</taxon>
    </lineage>
</organism>
<protein>
    <submittedName>
        <fullName evidence="2">Uncharacterized protein</fullName>
    </submittedName>
</protein>
<keyword evidence="3" id="KW-1185">Reference proteome</keyword>
<comment type="caution">
    <text evidence="2">The sequence shown here is derived from an EMBL/GenBank/DDBJ whole genome shotgun (WGS) entry which is preliminary data.</text>
</comment>
<gene>
    <name evidence="2" type="ORF">DERF_001805</name>
</gene>
<sequence length="152" mass="17874">MRIIFLDLRNRISFLVTHFSPRSTDDHHNMINYITDHPSIFLHILLIQYYNTILSIHFLYLLILNCLICLSFDWPYKILQINELPSPANAIKFRFKNLPNTVSFPGFLSIRFGLRSSDLVFRKSYKPARFITSIAAQARRTIVLVRFKLVAD</sequence>
<feature type="transmembrane region" description="Helical" evidence="1">
    <location>
        <begin position="49"/>
        <end position="72"/>
    </location>
</feature>
<accession>A0A922IB65</accession>
<keyword evidence="1" id="KW-0472">Membrane</keyword>
<reference evidence="2" key="1">
    <citation type="submission" date="2013-05" db="EMBL/GenBank/DDBJ databases">
        <authorList>
            <person name="Yim A.K.Y."/>
            <person name="Chan T.F."/>
            <person name="Ji K.M."/>
            <person name="Liu X.Y."/>
            <person name="Zhou J.W."/>
            <person name="Li R.Q."/>
            <person name="Yang K.Y."/>
            <person name="Li J."/>
            <person name="Li M."/>
            <person name="Law P.T.W."/>
            <person name="Wu Y.L."/>
            <person name="Cai Z.L."/>
            <person name="Qin H."/>
            <person name="Bao Y."/>
            <person name="Leung R.K.K."/>
            <person name="Ng P.K.S."/>
            <person name="Zou J."/>
            <person name="Zhong X.J."/>
            <person name="Ran P.X."/>
            <person name="Zhong N.S."/>
            <person name="Liu Z.G."/>
            <person name="Tsui S.K.W."/>
        </authorList>
    </citation>
    <scope>NUCLEOTIDE SEQUENCE</scope>
    <source>
        <strain evidence="2">Derf</strain>
        <tissue evidence="2">Whole organism</tissue>
    </source>
</reference>